<dbReference type="Gene3D" id="3.20.20.80">
    <property type="entry name" value="Glycosidases"/>
    <property type="match status" value="1"/>
</dbReference>
<protein>
    <recommendedName>
        <fullName evidence="1">Cytosolic endo-beta-N-acetylglucosaminidase TIM barrel domain-containing protein</fullName>
    </recommendedName>
</protein>
<dbReference type="PANTHER" id="PTHR13246">
    <property type="entry name" value="ENDO BETA N-ACETYLGLUCOSAMINIDASE"/>
    <property type="match status" value="1"/>
</dbReference>
<dbReference type="InterPro" id="IPR032979">
    <property type="entry name" value="ENGase"/>
</dbReference>
<evidence type="ECO:0000313" key="3">
    <source>
        <dbReference type="Proteomes" id="UP001562354"/>
    </source>
</evidence>
<dbReference type="Proteomes" id="UP001562354">
    <property type="component" value="Unassembled WGS sequence"/>
</dbReference>
<dbReference type="PANTHER" id="PTHR13246:SF1">
    <property type="entry name" value="CYTOSOLIC ENDO-BETA-N-ACETYLGLUCOSAMINIDASE"/>
    <property type="match status" value="1"/>
</dbReference>
<reference evidence="2 3" key="1">
    <citation type="submission" date="2024-07" db="EMBL/GenBank/DDBJ databases">
        <title>Draft sequence of the Neodothiora populina.</title>
        <authorList>
            <person name="Drown D.D."/>
            <person name="Schuette U.S."/>
            <person name="Buechlein A.B."/>
            <person name="Rusch D.R."/>
            <person name="Winton L.W."/>
            <person name="Adams G.A."/>
        </authorList>
    </citation>
    <scope>NUCLEOTIDE SEQUENCE [LARGE SCALE GENOMIC DNA]</scope>
    <source>
        <strain evidence="2 3">CPC 39397</strain>
    </source>
</reference>
<organism evidence="2 3">
    <name type="scientific">Neodothiora populina</name>
    <dbReference type="NCBI Taxonomy" id="2781224"/>
    <lineage>
        <taxon>Eukaryota</taxon>
        <taxon>Fungi</taxon>
        <taxon>Dikarya</taxon>
        <taxon>Ascomycota</taxon>
        <taxon>Pezizomycotina</taxon>
        <taxon>Dothideomycetes</taxon>
        <taxon>Dothideomycetidae</taxon>
        <taxon>Dothideales</taxon>
        <taxon>Dothioraceae</taxon>
        <taxon>Neodothiora</taxon>
    </lineage>
</organism>
<feature type="domain" description="Cytosolic endo-beta-N-acetylglucosaminidase TIM barrel" evidence="1">
    <location>
        <begin position="111"/>
        <end position="416"/>
    </location>
</feature>
<gene>
    <name evidence="2" type="ORF">AAFC00_005215</name>
</gene>
<comment type="caution">
    <text evidence="2">The sequence shown here is derived from an EMBL/GenBank/DDBJ whole genome shotgun (WGS) entry which is preliminary data.</text>
</comment>
<sequence length="698" mass="78302">MVSWKDVLRPIRDGFRDQLPTRPSKDMEEDARRRRLQRELDVLKGFAYFDTFEELQQWDPKEVDPLQRANIPLIPRPDVDVDQERDDPKAKIILIHDYVGNYHDYEACQGPSLSAVNYSCDYMQYVDAFVYFSHKLVCVPPPTWTNTLHHNGVRSIGTFLVEPQSTNIGQILERRPSTDFEGGWEYPVATQLTTMAEAYGFEGWLVNIEKTFPFSIWNRELLVGFLTQLKSQLGHGNVIWYDALTASNMIQYQNGLTDSNAIFAKAAGTILTNYDWDVRNVEQSRKLALENSIDPTDIVFGIDVWAQNSQSDQKPRRTFGGGGTETGVAVAVLAKHGTSAGIFAPAWPFEHFSSISEACAVQDAMWKGTKLPKDLHCNCTSTDAHPEPSSPITQSAREAPAGSDCFLHADFKEAFNRSNGMDMVPSHFGESTTLPRVLLAVSSDQTRVGETTMSLKLLEDPPRASINATQRGSNVDASLELYKLRMRGCLEVSIAYRKKETPADLYIKFELCGTTTTIPVRDEACKDWKETRILDCTREPLAGIRVVVRGMSPKTGVEWEVLEVTRICIKRASTGYASGGIKDYLQLVKCGNRSRLRWSVPKESEEAARAQGLPFSSVTGAFPYFELTRNTKSVGHACALEYLLNEETETMISDTDQASDYTVTCFDFHGSMVGRRAVFSVNQQLRDDSESEGSWEIV</sequence>
<name>A0ABR3PK50_9PEZI</name>
<dbReference type="InterPro" id="IPR005201">
    <property type="entry name" value="TIM_ENGase"/>
</dbReference>
<keyword evidence="3" id="KW-1185">Reference proteome</keyword>
<evidence type="ECO:0000259" key="1">
    <source>
        <dbReference type="Pfam" id="PF03644"/>
    </source>
</evidence>
<dbReference type="EMBL" id="JBFMKM010000004">
    <property type="protein sequence ID" value="KAL1306524.1"/>
    <property type="molecule type" value="Genomic_DNA"/>
</dbReference>
<dbReference type="GeneID" id="95978914"/>
<accession>A0ABR3PK50</accession>
<dbReference type="RefSeq" id="XP_069202796.1">
    <property type="nucleotide sequence ID" value="XM_069348232.1"/>
</dbReference>
<dbReference type="Pfam" id="PF03644">
    <property type="entry name" value="Glyco_hydro_85"/>
    <property type="match status" value="1"/>
</dbReference>
<evidence type="ECO:0000313" key="2">
    <source>
        <dbReference type="EMBL" id="KAL1306524.1"/>
    </source>
</evidence>
<proteinExistence type="predicted"/>